<comment type="similarity">
    <text evidence="1">Belongs to the class-I pyridine nucleotide-disulfide oxidoreductase family.</text>
</comment>
<feature type="binding site" evidence="5">
    <location>
        <begin position="142"/>
        <end position="144"/>
    </location>
    <ligand>
        <name>FAD</name>
        <dbReference type="ChEBI" id="CHEBI:57692"/>
    </ligand>
</feature>
<protein>
    <submittedName>
        <fullName evidence="9">Dihydrolipoyl dehydrogenase</fullName>
    </submittedName>
</protein>
<dbReference type="Gene3D" id="3.50.50.60">
    <property type="entry name" value="FAD/NAD(P)-binding domain"/>
    <property type="match status" value="2"/>
</dbReference>
<dbReference type="PANTHER" id="PTHR43014">
    <property type="entry name" value="MERCURIC REDUCTASE"/>
    <property type="match status" value="1"/>
</dbReference>
<keyword evidence="3 5" id="KW-0274">FAD</keyword>
<evidence type="ECO:0000313" key="10">
    <source>
        <dbReference type="Proteomes" id="UP000321922"/>
    </source>
</evidence>
<feature type="binding site" evidence="5">
    <location>
        <position position="52"/>
    </location>
    <ligand>
        <name>FAD</name>
        <dbReference type="ChEBI" id="CHEBI:57692"/>
    </ligand>
</feature>
<evidence type="ECO:0000256" key="6">
    <source>
        <dbReference type="PIRSR" id="PIRSR000350-4"/>
    </source>
</evidence>
<comment type="cofactor">
    <cofactor evidence="5">
        <name>FAD</name>
        <dbReference type="ChEBI" id="CHEBI:57692"/>
    </cofactor>
    <text evidence="5">Binds 1 FAD per subunit.</text>
</comment>
<evidence type="ECO:0000259" key="7">
    <source>
        <dbReference type="Pfam" id="PF02852"/>
    </source>
</evidence>
<dbReference type="Pfam" id="PF07992">
    <property type="entry name" value="Pyr_redox_2"/>
    <property type="match status" value="1"/>
</dbReference>
<evidence type="ECO:0000256" key="3">
    <source>
        <dbReference type="ARBA" id="ARBA00022827"/>
    </source>
</evidence>
<dbReference type="PANTHER" id="PTHR43014:SF4">
    <property type="entry name" value="PYRIDINE NUCLEOTIDE-DISULFIDE OXIDOREDUCTASE RCLA-RELATED"/>
    <property type="match status" value="1"/>
</dbReference>
<organism evidence="9 10">
    <name type="scientific">Vibrio sagamiensis NBRC 104589</name>
    <dbReference type="NCBI Taxonomy" id="1219064"/>
    <lineage>
        <taxon>Bacteria</taxon>
        <taxon>Pseudomonadati</taxon>
        <taxon>Pseudomonadota</taxon>
        <taxon>Gammaproteobacteria</taxon>
        <taxon>Vibrionales</taxon>
        <taxon>Vibrionaceae</taxon>
        <taxon>Vibrio</taxon>
    </lineage>
</organism>
<dbReference type="InterPro" id="IPR016156">
    <property type="entry name" value="FAD/NAD-linked_Rdtase_dimer_sf"/>
</dbReference>
<feature type="disulfide bond" description="Redox-active" evidence="6">
    <location>
        <begin position="43"/>
        <end position="48"/>
    </location>
</feature>
<feature type="binding site" evidence="5">
    <location>
        <position position="276"/>
    </location>
    <ligand>
        <name>NAD(+)</name>
        <dbReference type="ChEBI" id="CHEBI:57540"/>
    </ligand>
</feature>
<name>A0A511QHN1_9VIBR</name>
<dbReference type="PRINTS" id="PR00368">
    <property type="entry name" value="FADPNR"/>
</dbReference>
<dbReference type="SUPFAM" id="SSF51905">
    <property type="entry name" value="FAD/NAD(P)-binding domain"/>
    <property type="match status" value="1"/>
</dbReference>
<proteinExistence type="inferred from homology"/>
<dbReference type="NCBIfam" id="NF004939">
    <property type="entry name" value="PRK06292.1-1"/>
    <property type="match status" value="1"/>
</dbReference>
<dbReference type="EMBL" id="BJXJ01000030">
    <property type="protein sequence ID" value="GEM76697.1"/>
    <property type="molecule type" value="Genomic_DNA"/>
</dbReference>
<feature type="domain" description="Pyridine nucleotide-disulphide oxidoreductase dimerisation" evidence="7">
    <location>
        <begin position="356"/>
        <end position="465"/>
    </location>
</feature>
<dbReference type="InterPro" id="IPR023753">
    <property type="entry name" value="FAD/NAD-binding_dom"/>
</dbReference>
<dbReference type="InterPro" id="IPR004099">
    <property type="entry name" value="Pyr_nucl-diS_OxRdtase_dimer"/>
</dbReference>
<dbReference type="SUPFAM" id="SSF55424">
    <property type="entry name" value="FAD/NAD-linked reductases, dimerisation (C-terminal) domain"/>
    <property type="match status" value="1"/>
</dbReference>
<feature type="binding site" evidence="5">
    <location>
        <position position="318"/>
    </location>
    <ligand>
        <name>FAD</name>
        <dbReference type="ChEBI" id="CHEBI:57692"/>
    </ligand>
</feature>
<comment type="caution">
    <text evidence="9">The sequence shown here is derived from an EMBL/GenBank/DDBJ whole genome shotgun (WGS) entry which is preliminary data.</text>
</comment>
<keyword evidence="5" id="KW-0547">Nucleotide-binding</keyword>
<dbReference type="RefSeq" id="WP_039980009.1">
    <property type="nucleotide sequence ID" value="NZ_BAOJ01000025.1"/>
</dbReference>
<keyword evidence="5" id="KW-0520">NAD</keyword>
<dbReference type="Proteomes" id="UP000321922">
    <property type="component" value="Unassembled WGS sequence"/>
</dbReference>
<dbReference type="AlphaFoldDB" id="A0A511QHN1"/>
<dbReference type="Pfam" id="PF02852">
    <property type="entry name" value="Pyr_redox_dim"/>
    <property type="match status" value="1"/>
</dbReference>
<evidence type="ECO:0000313" key="9">
    <source>
        <dbReference type="EMBL" id="GEM76697.1"/>
    </source>
</evidence>
<dbReference type="OrthoDB" id="9800167at2"/>
<evidence type="ECO:0000259" key="8">
    <source>
        <dbReference type="Pfam" id="PF07992"/>
    </source>
</evidence>
<dbReference type="InterPro" id="IPR001100">
    <property type="entry name" value="Pyr_nuc-diS_OxRdtase"/>
</dbReference>
<feature type="active site" description="Proton acceptor" evidence="4">
    <location>
        <position position="455"/>
    </location>
</feature>
<dbReference type="PRINTS" id="PR00411">
    <property type="entry name" value="PNDRDTASEI"/>
</dbReference>
<accession>A0A511QHN1</accession>
<evidence type="ECO:0000256" key="1">
    <source>
        <dbReference type="ARBA" id="ARBA00007532"/>
    </source>
</evidence>
<evidence type="ECO:0000256" key="2">
    <source>
        <dbReference type="ARBA" id="ARBA00022630"/>
    </source>
</evidence>
<gene>
    <name evidence="9" type="ORF">VSA01S_28090</name>
</gene>
<evidence type="ECO:0000256" key="4">
    <source>
        <dbReference type="PIRSR" id="PIRSR000350-2"/>
    </source>
</evidence>
<dbReference type="FunFam" id="3.30.390.30:FF:000012">
    <property type="entry name" value="Putative dihydrolipoamide dehydrogenase"/>
    <property type="match status" value="1"/>
</dbReference>
<dbReference type="Gene3D" id="3.30.390.30">
    <property type="match status" value="1"/>
</dbReference>
<sequence length="490" mass="53468">MKTLNVDVAIIGGGTAGLGAYRAAKAHTDHVVMIEGGPYGTTCARVGCMPSKLLIAAAESVHQIEKAPGFGVHPQGKTLINGQEVMARVKSERDRFVGFVLEGVDEIPAQDKVSGYAKFIDDHTLLVDDHTTIHAKRIVIATGSRPAYPAAWNELGDRLVINDDVFDWNDLPRAVAVFGPGVIGLELGQALHRLGVEVKLFGLGGQVGPLTDPEVMNYAEKAFQDEFYLDANVNIESMKRIPSLDGNSDDHVEIQFINHQGELETFIADYVLAATGRRPNVDNLTIENTHLELDDRGVPKADYHTLQTSVESIFIAGDASNQIPLLHEAADQARIAGDNAGRFPEIKQGLRRSHISAVFSDPQIAMVGETFRQIQQRLGTCGCFETGEVSFENQGRSRVMLRNKGLLHVYGEQGTGRFLGAEMIGPDAEHLAHLLAWAHQNKMTVSEMLDMPFYHPVIEEGVRTALRDLNAKLNLGPEMIKHCLDCGPGC</sequence>
<dbReference type="InterPro" id="IPR036188">
    <property type="entry name" value="FAD/NAD-bd_sf"/>
</dbReference>
<dbReference type="PIRSF" id="PIRSF000350">
    <property type="entry name" value="Mercury_reductase_MerA"/>
    <property type="match status" value="1"/>
</dbReference>
<evidence type="ECO:0000256" key="5">
    <source>
        <dbReference type="PIRSR" id="PIRSR000350-3"/>
    </source>
</evidence>
<dbReference type="GO" id="GO:0050660">
    <property type="term" value="F:flavin adenine dinucleotide binding"/>
    <property type="evidence" value="ECO:0007669"/>
    <property type="project" value="TreeGrafter"/>
</dbReference>
<keyword evidence="2" id="KW-0285">Flavoprotein</keyword>
<feature type="domain" description="FAD/NAD(P)-binding" evidence="8">
    <location>
        <begin position="7"/>
        <end position="333"/>
    </location>
</feature>
<dbReference type="GO" id="GO:0003955">
    <property type="term" value="F:NAD(P)H dehydrogenase (quinone) activity"/>
    <property type="evidence" value="ECO:0007669"/>
    <property type="project" value="TreeGrafter"/>
</dbReference>
<feature type="binding site" evidence="5">
    <location>
        <begin position="179"/>
        <end position="186"/>
    </location>
    <ligand>
        <name>NAD(+)</name>
        <dbReference type="ChEBI" id="CHEBI:57540"/>
    </ligand>
</feature>
<reference evidence="9 10" key="1">
    <citation type="submission" date="2019-07" db="EMBL/GenBank/DDBJ databases">
        <title>Whole genome shotgun sequence of Vibrio sagamiensis NBRC 104589.</title>
        <authorList>
            <person name="Hosoyama A."/>
            <person name="Uohara A."/>
            <person name="Ohji S."/>
            <person name="Ichikawa N."/>
        </authorList>
    </citation>
    <scope>NUCLEOTIDE SEQUENCE [LARGE SCALE GENOMIC DNA]</scope>
    <source>
        <strain evidence="9 10">NBRC 104589</strain>
    </source>
</reference>
<keyword evidence="10" id="KW-1185">Reference proteome</keyword>